<dbReference type="GO" id="GO:0004497">
    <property type="term" value="F:monooxygenase activity"/>
    <property type="evidence" value="ECO:0007669"/>
    <property type="project" value="UniProtKB-KW"/>
</dbReference>
<protein>
    <recommendedName>
        <fullName evidence="5">FAD-binding domain-containing protein</fullName>
    </recommendedName>
</protein>
<dbReference type="Proteomes" id="UP000799770">
    <property type="component" value="Unassembled WGS sequence"/>
</dbReference>
<evidence type="ECO:0000313" key="7">
    <source>
        <dbReference type="Proteomes" id="UP000799770"/>
    </source>
</evidence>
<keyword evidence="7" id="KW-1185">Reference proteome</keyword>
<feature type="domain" description="FAD-binding" evidence="5">
    <location>
        <begin position="8"/>
        <end position="352"/>
    </location>
</feature>
<evidence type="ECO:0000313" key="6">
    <source>
        <dbReference type="EMBL" id="KAF2108251.1"/>
    </source>
</evidence>
<dbReference type="GO" id="GO:0071949">
    <property type="term" value="F:FAD binding"/>
    <property type="evidence" value="ECO:0007669"/>
    <property type="project" value="InterPro"/>
</dbReference>
<evidence type="ECO:0000256" key="4">
    <source>
        <dbReference type="ARBA" id="ARBA00023033"/>
    </source>
</evidence>
<keyword evidence="3" id="KW-0560">Oxidoreductase</keyword>
<dbReference type="InterPro" id="IPR036188">
    <property type="entry name" value="FAD/NAD-bd_sf"/>
</dbReference>
<dbReference type="InterPro" id="IPR002938">
    <property type="entry name" value="FAD-bd"/>
</dbReference>
<accession>A0A6A5YQ49</accession>
<dbReference type="PRINTS" id="PR00420">
    <property type="entry name" value="RNGMNOXGNASE"/>
</dbReference>
<reference evidence="6" key="1">
    <citation type="journal article" date="2020" name="Stud. Mycol.">
        <title>101 Dothideomycetes genomes: a test case for predicting lifestyles and emergence of pathogens.</title>
        <authorList>
            <person name="Haridas S."/>
            <person name="Albert R."/>
            <person name="Binder M."/>
            <person name="Bloem J."/>
            <person name="Labutti K."/>
            <person name="Salamov A."/>
            <person name="Andreopoulos B."/>
            <person name="Baker S."/>
            <person name="Barry K."/>
            <person name="Bills G."/>
            <person name="Bluhm B."/>
            <person name="Cannon C."/>
            <person name="Castanera R."/>
            <person name="Culley D."/>
            <person name="Daum C."/>
            <person name="Ezra D."/>
            <person name="Gonzalez J."/>
            <person name="Henrissat B."/>
            <person name="Kuo A."/>
            <person name="Liang C."/>
            <person name="Lipzen A."/>
            <person name="Lutzoni F."/>
            <person name="Magnuson J."/>
            <person name="Mondo S."/>
            <person name="Nolan M."/>
            <person name="Ohm R."/>
            <person name="Pangilinan J."/>
            <person name="Park H.-J."/>
            <person name="Ramirez L."/>
            <person name="Alfaro M."/>
            <person name="Sun H."/>
            <person name="Tritt A."/>
            <person name="Yoshinaga Y."/>
            <person name="Zwiers L.-H."/>
            <person name="Turgeon B."/>
            <person name="Goodwin S."/>
            <person name="Spatafora J."/>
            <person name="Crous P."/>
            <person name="Grigoriev I."/>
        </authorList>
    </citation>
    <scope>NUCLEOTIDE SEQUENCE</scope>
    <source>
        <strain evidence="6">CBS 627.86</strain>
    </source>
</reference>
<keyword evidence="2" id="KW-0274">FAD</keyword>
<sequence length="418" mass="46114">MSPFSPRVAIVGGGPSGLTLGVLLNNRNIPFTVFEYRAKPTEEELAKPSGMLDLHDESGLAALKECDLLDRFNELTGECSESQRVADKDGNILYKDEGELSQRPEISRHNLTKLLVERLPAERIKWGHKLLSATSLSATERTEYELDFGPHGKYTFDIVVGADGAWSKVRSLLTKAKPQYEGRQSITLTVRNITNRWPHLSELIGTGSFSALHNRHGVMSQRGPQDSARFYIFFTTPDEHFAKTKGIAGNSAASAKEKLLSDNTTLGSWGPKMKELVTVACDEETRDNPNAPIDIRPMYTLPENHSWAHKSGATLIGDAAHLMAPWAGEGVNLGMWDALDLSRAVTAAYYDTKSKDDMGFLQILDPLVVDVEEKMAARAKEKAEEVQVNGEMLFAEDGAKRFVEFFHRAYANAGAGES</sequence>
<dbReference type="PANTHER" id="PTHR46972">
    <property type="entry name" value="MONOOXYGENASE ASQM-RELATED"/>
    <property type="match status" value="1"/>
</dbReference>
<dbReference type="AlphaFoldDB" id="A0A6A5YQ49"/>
<dbReference type="OrthoDB" id="655030at2759"/>
<dbReference type="PANTHER" id="PTHR46972:SF1">
    <property type="entry name" value="FAD DEPENDENT OXIDOREDUCTASE DOMAIN-CONTAINING PROTEIN"/>
    <property type="match status" value="1"/>
</dbReference>
<keyword evidence="4" id="KW-0503">Monooxygenase</keyword>
<dbReference type="EMBL" id="ML977349">
    <property type="protein sequence ID" value="KAF2108251.1"/>
    <property type="molecule type" value="Genomic_DNA"/>
</dbReference>
<evidence type="ECO:0000256" key="2">
    <source>
        <dbReference type="ARBA" id="ARBA00022827"/>
    </source>
</evidence>
<dbReference type="SUPFAM" id="SSF51905">
    <property type="entry name" value="FAD/NAD(P)-binding domain"/>
    <property type="match status" value="1"/>
</dbReference>
<dbReference type="Pfam" id="PF01494">
    <property type="entry name" value="FAD_binding_3"/>
    <property type="match status" value="1"/>
</dbReference>
<evidence type="ECO:0000259" key="5">
    <source>
        <dbReference type="Pfam" id="PF01494"/>
    </source>
</evidence>
<name>A0A6A5YQ49_9PLEO</name>
<evidence type="ECO:0000256" key="3">
    <source>
        <dbReference type="ARBA" id="ARBA00023002"/>
    </source>
</evidence>
<proteinExistence type="predicted"/>
<dbReference type="Gene3D" id="3.50.50.60">
    <property type="entry name" value="FAD/NAD(P)-binding domain"/>
    <property type="match status" value="1"/>
</dbReference>
<gene>
    <name evidence="6" type="ORF">BDV96DRAFT_616507</name>
</gene>
<organism evidence="6 7">
    <name type="scientific">Lophiotrema nucula</name>
    <dbReference type="NCBI Taxonomy" id="690887"/>
    <lineage>
        <taxon>Eukaryota</taxon>
        <taxon>Fungi</taxon>
        <taxon>Dikarya</taxon>
        <taxon>Ascomycota</taxon>
        <taxon>Pezizomycotina</taxon>
        <taxon>Dothideomycetes</taxon>
        <taxon>Pleosporomycetidae</taxon>
        <taxon>Pleosporales</taxon>
        <taxon>Lophiotremataceae</taxon>
        <taxon>Lophiotrema</taxon>
    </lineage>
</organism>
<keyword evidence="1" id="KW-0285">Flavoprotein</keyword>
<evidence type="ECO:0000256" key="1">
    <source>
        <dbReference type="ARBA" id="ARBA00022630"/>
    </source>
</evidence>